<dbReference type="Proteomes" id="UP000823674">
    <property type="component" value="Chromosome A09"/>
</dbReference>
<sequence>MGAGPTTLEWARLRGRSKTGAAKGRSDGQKKENRFQIVIIKLRIILGIWDLHRGSCWSKKDDGVSPCSKNVDANKDEEGMKFVEQPNVHIGRHPRNDAAQDGLWAPKEVRIDREGLGPFRMEDSVPTRKRGRPRKIPSIDADRLRSVTGVCRCGTLMHANQGTHSVREYTEEFLETTKRCKPKSAEGWCQGIKAELREEIQGKLLDSRSGSGGRKGTYRWVVAISSFKEEMEVEEDLRKRSIMDERTSGECTEPCKCEILVQIVHRPRLVQEYTKEFLDMTEKCKSKPAESGEDDREGDGSKGVVVKHVIYVTSAEPKEDPSEEILERSSAEKSRRQEALAVEDLSLSLSPRAASPSFLSPHRISPLSLSLLAVCSREWWWWPRGVVDLRSHEPPRNGWGVWEMNRNRIRTTEGLVGSMGKRGGRSVQKRQVRIEVPVRLSHAESWREGVVIHCKGYGLHPREPDAGCTRAGDPTGTQQERGGLVRLSCVVTSRFSFRIERTISGNVDSKKGNAPETHGTRNGTHGDVGKIDMCVLNSAPWNPGWKWGGTGVSAFIYSQGRGICCYWCIHLMCRARTIPSKIMAVDFI</sequence>
<gene>
    <name evidence="1" type="primary">A09g514670.1_BraROA</name>
    <name evidence="1" type="ORF">IGI04_036788</name>
</gene>
<comment type="caution">
    <text evidence="1">The sequence shown here is derived from an EMBL/GenBank/DDBJ whole genome shotgun (WGS) entry which is preliminary data.</text>
</comment>
<evidence type="ECO:0008006" key="3">
    <source>
        <dbReference type="Google" id="ProtNLM"/>
    </source>
</evidence>
<keyword evidence="2" id="KW-1185">Reference proteome</keyword>
<organism evidence="1 2">
    <name type="scientific">Brassica rapa subsp. trilocularis</name>
    <dbReference type="NCBI Taxonomy" id="1813537"/>
    <lineage>
        <taxon>Eukaryota</taxon>
        <taxon>Viridiplantae</taxon>
        <taxon>Streptophyta</taxon>
        <taxon>Embryophyta</taxon>
        <taxon>Tracheophyta</taxon>
        <taxon>Spermatophyta</taxon>
        <taxon>Magnoliopsida</taxon>
        <taxon>eudicotyledons</taxon>
        <taxon>Gunneridae</taxon>
        <taxon>Pentapetalae</taxon>
        <taxon>rosids</taxon>
        <taxon>malvids</taxon>
        <taxon>Brassicales</taxon>
        <taxon>Brassicaceae</taxon>
        <taxon>Brassiceae</taxon>
        <taxon>Brassica</taxon>
    </lineage>
</organism>
<evidence type="ECO:0000313" key="1">
    <source>
        <dbReference type="EMBL" id="KAG5385318.1"/>
    </source>
</evidence>
<reference evidence="1 2" key="1">
    <citation type="submission" date="2021-03" db="EMBL/GenBank/DDBJ databases">
        <authorList>
            <person name="King G.J."/>
            <person name="Bancroft I."/>
            <person name="Baten A."/>
            <person name="Bloomfield J."/>
            <person name="Borpatragohain P."/>
            <person name="He Z."/>
            <person name="Irish N."/>
            <person name="Irwin J."/>
            <person name="Liu K."/>
            <person name="Mauleon R.P."/>
            <person name="Moore J."/>
            <person name="Morris R."/>
            <person name="Ostergaard L."/>
            <person name="Wang B."/>
            <person name="Wells R."/>
        </authorList>
    </citation>
    <scope>NUCLEOTIDE SEQUENCE [LARGE SCALE GENOMIC DNA]</scope>
    <source>
        <strain evidence="1">R-o-18</strain>
        <tissue evidence="1">Leaf</tissue>
    </source>
</reference>
<dbReference type="EMBL" id="JADBGQ010000008">
    <property type="protein sequence ID" value="KAG5385318.1"/>
    <property type="molecule type" value="Genomic_DNA"/>
</dbReference>
<accession>A0ABQ7LIG1</accession>
<evidence type="ECO:0000313" key="2">
    <source>
        <dbReference type="Proteomes" id="UP000823674"/>
    </source>
</evidence>
<feature type="non-terminal residue" evidence="1">
    <location>
        <position position="588"/>
    </location>
</feature>
<name>A0ABQ7LIG1_BRACM</name>
<proteinExistence type="predicted"/>
<protein>
    <recommendedName>
        <fullName evidence="3">Retrotransposon gag domain-containing protein</fullName>
    </recommendedName>
</protein>